<comment type="caution">
    <text evidence="2">The sequence shown here is derived from an EMBL/GenBank/DDBJ whole genome shotgun (WGS) entry which is preliminary data.</text>
</comment>
<evidence type="ECO:0000313" key="2">
    <source>
        <dbReference type="EMBL" id="GAA1235886.1"/>
    </source>
</evidence>
<gene>
    <name evidence="2" type="ORF">GCM10009676_19930</name>
</gene>
<dbReference type="Proteomes" id="UP001500653">
    <property type="component" value="Unassembled WGS sequence"/>
</dbReference>
<proteinExistence type="predicted"/>
<evidence type="ECO:0008006" key="4">
    <source>
        <dbReference type="Google" id="ProtNLM"/>
    </source>
</evidence>
<evidence type="ECO:0000256" key="1">
    <source>
        <dbReference type="SAM" id="MobiDB-lite"/>
    </source>
</evidence>
<name>A0ABN1W5B0_9PSEU</name>
<organism evidence="2 3">
    <name type="scientific">Prauserella halophila</name>
    <dbReference type="NCBI Taxonomy" id="185641"/>
    <lineage>
        <taxon>Bacteria</taxon>
        <taxon>Bacillati</taxon>
        <taxon>Actinomycetota</taxon>
        <taxon>Actinomycetes</taxon>
        <taxon>Pseudonocardiales</taxon>
        <taxon>Pseudonocardiaceae</taxon>
        <taxon>Prauserella</taxon>
    </lineage>
</organism>
<accession>A0ABN1W5B0</accession>
<sequence length="79" mass="8492">MPVAVSCRVLQLRRQHYYARLACPVTDTELDEAYLADALCDAAATAPSSVSTRTTPKGRRGDPARLTRIAGTRSLPSAC</sequence>
<dbReference type="EMBL" id="BAAALN010000005">
    <property type="protein sequence ID" value="GAA1235886.1"/>
    <property type="molecule type" value="Genomic_DNA"/>
</dbReference>
<feature type="region of interest" description="Disordered" evidence="1">
    <location>
        <begin position="45"/>
        <end position="79"/>
    </location>
</feature>
<evidence type="ECO:0000313" key="3">
    <source>
        <dbReference type="Proteomes" id="UP001500653"/>
    </source>
</evidence>
<reference evidence="2 3" key="1">
    <citation type="journal article" date="2019" name="Int. J. Syst. Evol. Microbiol.">
        <title>The Global Catalogue of Microorganisms (GCM) 10K type strain sequencing project: providing services to taxonomists for standard genome sequencing and annotation.</title>
        <authorList>
            <consortium name="The Broad Institute Genomics Platform"/>
            <consortium name="The Broad Institute Genome Sequencing Center for Infectious Disease"/>
            <person name="Wu L."/>
            <person name="Ma J."/>
        </authorList>
    </citation>
    <scope>NUCLEOTIDE SEQUENCE [LARGE SCALE GENOMIC DNA]</scope>
    <source>
        <strain evidence="2 3">JCM 13023</strain>
    </source>
</reference>
<protein>
    <recommendedName>
        <fullName evidence="4">Transposase</fullName>
    </recommendedName>
</protein>
<keyword evidence="3" id="KW-1185">Reference proteome</keyword>